<evidence type="ECO:0000313" key="3">
    <source>
        <dbReference type="EMBL" id="GAA0474571.1"/>
    </source>
</evidence>
<feature type="region of interest" description="Disordered" evidence="1">
    <location>
        <begin position="32"/>
        <end position="132"/>
    </location>
</feature>
<name>A0ABP3K9W3_9ACTN</name>
<keyword evidence="2" id="KW-0732">Signal</keyword>
<dbReference type="PROSITE" id="PS51257">
    <property type="entry name" value="PROKAR_LIPOPROTEIN"/>
    <property type="match status" value="1"/>
</dbReference>
<dbReference type="RefSeq" id="WP_346096801.1">
    <property type="nucleotide sequence ID" value="NZ_BAAABY010000031.1"/>
</dbReference>
<dbReference type="Proteomes" id="UP001500909">
    <property type="component" value="Unassembled WGS sequence"/>
</dbReference>
<gene>
    <name evidence="3" type="ORF">GCM10010361_43660</name>
</gene>
<evidence type="ECO:0008006" key="5">
    <source>
        <dbReference type="Google" id="ProtNLM"/>
    </source>
</evidence>
<feature type="signal peptide" evidence="2">
    <location>
        <begin position="1"/>
        <end position="28"/>
    </location>
</feature>
<evidence type="ECO:0000256" key="1">
    <source>
        <dbReference type="SAM" id="MobiDB-lite"/>
    </source>
</evidence>
<comment type="caution">
    <text evidence="3">The sequence shown here is derived from an EMBL/GenBank/DDBJ whole genome shotgun (WGS) entry which is preliminary data.</text>
</comment>
<feature type="compositionally biased region" description="Basic and acidic residues" evidence="1">
    <location>
        <begin position="120"/>
        <end position="132"/>
    </location>
</feature>
<reference evidence="4" key="1">
    <citation type="journal article" date="2019" name="Int. J. Syst. Evol. Microbiol.">
        <title>The Global Catalogue of Microorganisms (GCM) 10K type strain sequencing project: providing services to taxonomists for standard genome sequencing and annotation.</title>
        <authorList>
            <consortium name="The Broad Institute Genomics Platform"/>
            <consortium name="The Broad Institute Genome Sequencing Center for Infectious Disease"/>
            <person name="Wu L."/>
            <person name="Ma J."/>
        </authorList>
    </citation>
    <scope>NUCLEOTIDE SEQUENCE [LARGE SCALE GENOMIC DNA]</scope>
    <source>
        <strain evidence="4">JCM 4805</strain>
    </source>
</reference>
<evidence type="ECO:0000256" key="2">
    <source>
        <dbReference type="SAM" id="SignalP"/>
    </source>
</evidence>
<feature type="chain" id="PRO_5045591331" description="Secreted protein" evidence="2">
    <location>
        <begin position="29"/>
        <end position="166"/>
    </location>
</feature>
<sequence>MSNRTVLRHARNAAAAMVIAVAAFGLTACDGSGTDTPSPAGSSSAVSDPAQSATTTPEAGQGKTDQGKADQGSATGTPAATPKQSGERCTDQLNYAGDSRSNAEINSIGEETGHCPAPQKGDKPLGTPKKDGVSCTNQINYAEDARSNAVINTIGEKTGYCPPVQK</sequence>
<evidence type="ECO:0000313" key="4">
    <source>
        <dbReference type="Proteomes" id="UP001500909"/>
    </source>
</evidence>
<protein>
    <recommendedName>
        <fullName evidence="5">Secreted protein</fullName>
    </recommendedName>
</protein>
<feature type="compositionally biased region" description="Polar residues" evidence="1">
    <location>
        <begin position="33"/>
        <end position="58"/>
    </location>
</feature>
<feature type="compositionally biased region" description="Polar residues" evidence="1">
    <location>
        <begin position="72"/>
        <end position="84"/>
    </location>
</feature>
<proteinExistence type="predicted"/>
<organism evidence="3 4">
    <name type="scientific">Streptomyces olivaceiscleroticus</name>
    <dbReference type="NCBI Taxonomy" id="68245"/>
    <lineage>
        <taxon>Bacteria</taxon>
        <taxon>Bacillati</taxon>
        <taxon>Actinomycetota</taxon>
        <taxon>Actinomycetes</taxon>
        <taxon>Kitasatosporales</taxon>
        <taxon>Streptomycetaceae</taxon>
        <taxon>Streptomyces</taxon>
    </lineage>
</organism>
<accession>A0ABP3K9W3</accession>
<dbReference type="EMBL" id="BAAABY010000031">
    <property type="protein sequence ID" value="GAA0474571.1"/>
    <property type="molecule type" value="Genomic_DNA"/>
</dbReference>
<keyword evidence="4" id="KW-1185">Reference proteome</keyword>